<dbReference type="Pfam" id="PF02627">
    <property type="entry name" value="CMD"/>
    <property type="match status" value="1"/>
</dbReference>
<reference evidence="3" key="1">
    <citation type="journal article" date="2019" name="Int. J. Syst. Evol. Microbiol.">
        <title>The Global Catalogue of Microorganisms (GCM) 10K type strain sequencing project: providing services to taxonomists for standard genome sequencing and annotation.</title>
        <authorList>
            <consortium name="The Broad Institute Genomics Platform"/>
            <consortium name="The Broad Institute Genome Sequencing Center for Infectious Disease"/>
            <person name="Wu L."/>
            <person name="Ma J."/>
        </authorList>
    </citation>
    <scope>NUCLEOTIDE SEQUENCE [LARGE SCALE GENOMIC DNA]</scope>
    <source>
        <strain evidence="3">JCM 15313</strain>
    </source>
</reference>
<evidence type="ECO:0000313" key="3">
    <source>
        <dbReference type="Proteomes" id="UP001501585"/>
    </source>
</evidence>
<sequence>MPRIPVHTVDNAPEAARETLRSLEKKFGMVLNIHGEMAHAPVVLAAYQGISQAIADHGTFDARTREAIALTVGATNDCGYCQSAHTAAGRAAGWSLDETVDIRSGTFTADPRLAALLAVAREIAADRGEVAEETWEAARRAGWSDVELAELYTHVIVNVFTNYFNHYAQTGLDLPKAPGLD</sequence>
<name>A0ABP5EW49_9ACTN</name>
<comment type="caution">
    <text evidence="2">The sequence shown here is derived from an EMBL/GenBank/DDBJ whole genome shotgun (WGS) entry which is preliminary data.</text>
</comment>
<gene>
    <name evidence="2" type="ORF">GCM10009799_38400</name>
</gene>
<dbReference type="NCBIfam" id="TIGR00778">
    <property type="entry name" value="ahpD_dom"/>
    <property type="match status" value="1"/>
</dbReference>
<dbReference type="PANTHER" id="PTHR35446:SF3">
    <property type="entry name" value="CMD DOMAIN-CONTAINING PROTEIN"/>
    <property type="match status" value="1"/>
</dbReference>
<organism evidence="2 3">
    <name type="scientific">Nocardiopsis rhodophaea</name>
    <dbReference type="NCBI Taxonomy" id="280238"/>
    <lineage>
        <taxon>Bacteria</taxon>
        <taxon>Bacillati</taxon>
        <taxon>Actinomycetota</taxon>
        <taxon>Actinomycetes</taxon>
        <taxon>Streptosporangiales</taxon>
        <taxon>Nocardiopsidaceae</taxon>
        <taxon>Nocardiopsis</taxon>
    </lineage>
</organism>
<dbReference type="RefSeq" id="WP_344164244.1">
    <property type="nucleotide sequence ID" value="NZ_BAAAPC010000017.1"/>
</dbReference>
<protein>
    <submittedName>
        <fullName evidence="2">Carboxymuconolactone decarboxylase family protein</fullName>
    </submittedName>
</protein>
<accession>A0ABP5EW49</accession>
<evidence type="ECO:0000259" key="1">
    <source>
        <dbReference type="Pfam" id="PF02627"/>
    </source>
</evidence>
<dbReference type="Gene3D" id="1.20.1290.10">
    <property type="entry name" value="AhpD-like"/>
    <property type="match status" value="1"/>
</dbReference>
<feature type="domain" description="Carboxymuconolactone decarboxylase-like" evidence="1">
    <location>
        <begin position="42"/>
        <end position="122"/>
    </location>
</feature>
<dbReference type="PANTHER" id="PTHR35446">
    <property type="entry name" value="SI:CH211-175M2.5"/>
    <property type="match status" value="1"/>
</dbReference>
<dbReference type="Proteomes" id="UP001501585">
    <property type="component" value="Unassembled WGS sequence"/>
</dbReference>
<dbReference type="InterPro" id="IPR029032">
    <property type="entry name" value="AhpD-like"/>
</dbReference>
<dbReference type="InterPro" id="IPR003779">
    <property type="entry name" value="CMD-like"/>
</dbReference>
<dbReference type="EMBL" id="BAAAPC010000017">
    <property type="protein sequence ID" value="GAA2007174.1"/>
    <property type="molecule type" value="Genomic_DNA"/>
</dbReference>
<dbReference type="SUPFAM" id="SSF69118">
    <property type="entry name" value="AhpD-like"/>
    <property type="match status" value="1"/>
</dbReference>
<evidence type="ECO:0000313" key="2">
    <source>
        <dbReference type="EMBL" id="GAA2007174.1"/>
    </source>
</evidence>
<proteinExistence type="predicted"/>
<dbReference type="InterPro" id="IPR004675">
    <property type="entry name" value="AhpD_core"/>
</dbReference>
<keyword evidence="3" id="KW-1185">Reference proteome</keyword>